<dbReference type="STRING" id="1760988.SAMN02949497_3229"/>
<organism evidence="3 4">
    <name type="scientific">Methylomagnum ishizawai</name>
    <dbReference type="NCBI Taxonomy" id="1760988"/>
    <lineage>
        <taxon>Bacteria</taxon>
        <taxon>Pseudomonadati</taxon>
        <taxon>Pseudomonadota</taxon>
        <taxon>Gammaproteobacteria</taxon>
        <taxon>Methylococcales</taxon>
        <taxon>Methylococcaceae</taxon>
        <taxon>Methylomagnum</taxon>
    </lineage>
</organism>
<feature type="region of interest" description="Disordered" evidence="1">
    <location>
        <begin position="22"/>
        <end position="42"/>
    </location>
</feature>
<keyword evidence="2" id="KW-0732">Signal</keyword>
<feature type="signal peptide" evidence="2">
    <location>
        <begin position="1"/>
        <end position="18"/>
    </location>
</feature>
<evidence type="ECO:0000256" key="2">
    <source>
        <dbReference type="SAM" id="SignalP"/>
    </source>
</evidence>
<evidence type="ECO:0000313" key="4">
    <source>
        <dbReference type="Proteomes" id="UP000192923"/>
    </source>
</evidence>
<feature type="compositionally biased region" description="Pro residues" evidence="1">
    <location>
        <begin position="25"/>
        <end position="35"/>
    </location>
</feature>
<protein>
    <recommendedName>
        <fullName evidence="5">DUF2782 domain-containing protein</fullName>
    </recommendedName>
</protein>
<sequence length="112" mass="12730">MLRIIALLSLWIALPVRADEAPELLPDPPDLPPPVQSGQPMEPDVTVIRKEGGEVVEEHRINNRLYMIKVKPVIGPAYYLLDKDGDGNMDVRRNFESGEQNPNVNQWVLFSW</sequence>
<reference evidence="3 4" key="1">
    <citation type="submission" date="2016-12" db="EMBL/GenBank/DDBJ databases">
        <authorList>
            <person name="Song W.-J."/>
            <person name="Kurnit D.M."/>
        </authorList>
    </citation>
    <scope>NUCLEOTIDE SEQUENCE [LARGE SCALE GENOMIC DNA]</scope>
    <source>
        <strain evidence="3 4">175</strain>
    </source>
</reference>
<dbReference type="Gene3D" id="2.20.130.30">
    <property type="entry name" value="Protein of unknown function DUF2782"/>
    <property type="match status" value="1"/>
</dbReference>
<dbReference type="EMBL" id="FXAM01000001">
    <property type="protein sequence ID" value="SMF95854.1"/>
    <property type="molecule type" value="Genomic_DNA"/>
</dbReference>
<accession>A0A1Y6D659</accession>
<dbReference type="RefSeq" id="WP_085214429.1">
    <property type="nucleotide sequence ID" value="NZ_FXAM01000001.1"/>
</dbReference>
<dbReference type="InterPro" id="IPR021357">
    <property type="entry name" value="DUF2782"/>
</dbReference>
<dbReference type="Proteomes" id="UP000192923">
    <property type="component" value="Unassembled WGS sequence"/>
</dbReference>
<name>A0A1Y6D659_9GAMM</name>
<feature type="chain" id="PRO_5013345977" description="DUF2782 domain-containing protein" evidence="2">
    <location>
        <begin position="19"/>
        <end position="112"/>
    </location>
</feature>
<dbReference type="Pfam" id="PF11191">
    <property type="entry name" value="DUF2782"/>
    <property type="match status" value="1"/>
</dbReference>
<gene>
    <name evidence="3" type="ORF">SAMN02949497_3229</name>
</gene>
<dbReference type="AlphaFoldDB" id="A0A1Y6D659"/>
<proteinExistence type="predicted"/>
<evidence type="ECO:0008006" key="5">
    <source>
        <dbReference type="Google" id="ProtNLM"/>
    </source>
</evidence>
<evidence type="ECO:0000313" key="3">
    <source>
        <dbReference type="EMBL" id="SMF95854.1"/>
    </source>
</evidence>
<dbReference type="OrthoDB" id="5296182at2"/>
<evidence type="ECO:0000256" key="1">
    <source>
        <dbReference type="SAM" id="MobiDB-lite"/>
    </source>
</evidence>
<keyword evidence="4" id="KW-1185">Reference proteome</keyword>